<dbReference type="InterPro" id="IPR051199">
    <property type="entry name" value="LPS_LOS_Heptosyltrfase"/>
</dbReference>
<dbReference type="Gene3D" id="3.40.50.2000">
    <property type="entry name" value="Glycogen Phosphorylase B"/>
    <property type="match status" value="2"/>
</dbReference>
<evidence type="ECO:0000256" key="2">
    <source>
        <dbReference type="ARBA" id="ARBA00022679"/>
    </source>
</evidence>
<dbReference type="EMBL" id="CABL01000011">
    <property type="protein sequence ID" value="CBH75550.1"/>
    <property type="molecule type" value="Genomic_DNA"/>
</dbReference>
<gene>
    <name evidence="3" type="ORF">CARN1_2620</name>
</gene>
<comment type="caution">
    <text evidence="3">The sequence shown here is derived from an EMBL/GenBank/DDBJ whole genome shotgun (WGS) entry which is preliminary data.</text>
</comment>
<dbReference type="CDD" id="cd03789">
    <property type="entry name" value="GT9_LPS_heptosyltransferase"/>
    <property type="match status" value="1"/>
</dbReference>
<dbReference type="SUPFAM" id="SSF53756">
    <property type="entry name" value="UDP-Glycosyltransferase/glycogen phosphorylase"/>
    <property type="match status" value="1"/>
</dbReference>
<organism evidence="3">
    <name type="scientific">mine drainage metagenome</name>
    <dbReference type="NCBI Taxonomy" id="410659"/>
    <lineage>
        <taxon>unclassified sequences</taxon>
        <taxon>metagenomes</taxon>
        <taxon>ecological metagenomes</taxon>
    </lineage>
</organism>
<protein>
    <submittedName>
        <fullName evidence="3">Uncharacterized protein</fullName>
    </submittedName>
</protein>
<keyword evidence="2" id="KW-0808">Transferase</keyword>
<dbReference type="PANTHER" id="PTHR30160">
    <property type="entry name" value="TETRAACYLDISACCHARIDE 4'-KINASE-RELATED"/>
    <property type="match status" value="1"/>
</dbReference>
<evidence type="ECO:0000313" key="3">
    <source>
        <dbReference type="EMBL" id="CBH75550.1"/>
    </source>
</evidence>
<reference evidence="3" key="1">
    <citation type="submission" date="2009-10" db="EMBL/GenBank/DDBJ databases">
        <title>Diversity of trophic interactions inside an arsenic-rich microbial ecosystem.</title>
        <authorList>
            <person name="Bertin P.N."/>
            <person name="Heinrich-Salmeron A."/>
            <person name="Pelletier E."/>
            <person name="Goulhen-Chollet F."/>
            <person name="Arsene-Ploetze F."/>
            <person name="Gallien S."/>
            <person name="Calteau A."/>
            <person name="Vallenet D."/>
            <person name="Casiot C."/>
            <person name="Chane-Woon-Ming B."/>
            <person name="Giloteaux L."/>
            <person name="Barakat M."/>
            <person name="Bonnefoy V."/>
            <person name="Bruneel O."/>
            <person name="Chandler M."/>
            <person name="Cleiss J."/>
            <person name="Duran R."/>
            <person name="Elbaz-Poulichet F."/>
            <person name="Fonknechten N."/>
            <person name="Lauga B."/>
            <person name="Mornico D."/>
            <person name="Ortet P."/>
            <person name="Schaeffer C."/>
            <person name="Siguier P."/>
            <person name="Alexander Thil Smith A."/>
            <person name="Van Dorsselaer A."/>
            <person name="Weissenbach J."/>
            <person name="Medigue C."/>
            <person name="Le Paslier D."/>
        </authorList>
    </citation>
    <scope>NUCLEOTIDE SEQUENCE</scope>
</reference>
<accession>E6PGG2</accession>
<evidence type="ECO:0000256" key="1">
    <source>
        <dbReference type="ARBA" id="ARBA00022676"/>
    </source>
</evidence>
<dbReference type="GO" id="GO:0005829">
    <property type="term" value="C:cytosol"/>
    <property type="evidence" value="ECO:0007669"/>
    <property type="project" value="TreeGrafter"/>
</dbReference>
<dbReference type="AlphaFoldDB" id="E6PGG2"/>
<name>E6PGG2_9ZZZZ</name>
<dbReference type="InterPro" id="IPR002201">
    <property type="entry name" value="Glyco_trans_9"/>
</dbReference>
<keyword evidence="1" id="KW-0328">Glycosyltransferase</keyword>
<dbReference type="GO" id="GO:0009244">
    <property type="term" value="P:lipopolysaccharide core region biosynthetic process"/>
    <property type="evidence" value="ECO:0007669"/>
    <property type="project" value="TreeGrafter"/>
</dbReference>
<proteinExistence type="predicted"/>
<sequence length="339" mass="36460">MNRALLYCAGGGLGDSLVATVVAQALHAQYDSVDALTLPGHRSTLELVPEIERVFVDDGEPLDLQIAALRAREYAACVVTWATARAAAAVRGAAIPVRVGQARRLYSRSFTHRVVVRSELGDVTSHWSEILLDYPRAIGCDAVGARPHVRPGAEDERGAQALRADLALERDAYFILHPTNAVATERGLWPTEGWARSARALRERFSLPVLLSGAEADREIVERIVAESGDTEVRSLAGRLSIGALAALARDARAFVGITTGSMHVAAAVGARTVGIFPFQSDFPERWAPLCDRRAIVRSAFPCHPGDRKETCVDYACIAGLDTPRILAAVEGLLAPAQR</sequence>
<dbReference type="GO" id="GO:0008713">
    <property type="term" value="F:ADP-heptose-lipopolysaccharide heptosyltransferase activity"/>
    <property type="evidence" value="ECO:0007669"/>
    <property type="project" value="TreeGrafter"/>
</dbReference>
<dbReference type="Pfam" id="PF01075">
    <property type="entry name" value="Glyco_transf_9"/>
    <property type="match status" value="1"/>
</dbReference>
<dbReference type="PANTHER" id="PTHR30160:SF1">
    <property type="entry name" value="LIPOPOLYSACCHARIDE 1,2-N-ACETYLGLUCOSAMINETRANSFERASE-RELATED"/>
    <property type="match status" value="1"/>
</dbReference>